<reference evidence="3 4" key="1">
    <citation type="journal article" date="2015" name="Int. J. Syst. Evol. Microbiol.">
        <title>Sporolactobacillus shoreae sp. nov. and Sporolactobacillus spathodeae sp. nov., two spore-forming lactic acid bacteria isolated from tree barks in Thailand.</title>
        <authorList>
            <person name="Thamacharoensuk T."/>
            <person name="Kitahara M."/>
            <person name="Ohkuma M."/>
            <person name="Thongchul N."/>
            <person name="Tanasupawat S."/>
        </authorList>
    </citation>
    <scope>NUCLEOTIDE SEQUENCE [LARGE SCALE GENOMIC DNA]</scope>
    <source>
        <strain evidence="3 4">BK92</strain>
    </source>
</reference>
<feature type="domain" description="VOC" evidence="2">
    <location>
        <begin position="169"/>
        <end position="284"/>
    </location>
</feature>
<dbReference type="OrthoDB" id="9792626at2"/>
<dbReference type="GO" id="GO:0004462">
    <property type="term" value="F:lactoylglutathione lyase activity"/>
    <property type="evidence" value="ECO:0007669"/>
    <property type="project" value="InterPro"/>
</dbReference>
<dbReference type="InterPro" id="IPR029068">
    <property type="entry name" value="Glyas_Bleomycin-R_OHBP_Dase"/>
</dbReference>
<evidence type="ECO:0000313" key="4">
    <source>
        <dbReference type="Proteomes" id="UP000298347"/>
    </source>
</evidence>
<feature type="domain" description="VOC" evidence="2">
    <location>
        <begin position="11"/>
        <end position="128"/>
    </location>
</feature>
<evidence type="ECO:0000256" key="1">
    <source>
        <dbReference type="ARBA" id="ARBA00022723"/>
    </source>
</evidence>
<dbReference type="RefSeq" id="WP_135349325.1">
    <property type="nucleotide sequence ID" value="NZ_SRJD01000017.1"/>
</dbReference>
<dbReference type="Pfam" id="PF00903">
    <property type="entry name" value="Glyoxalase"/>
    <property type="match status" value="2"/>
</dbReference>
<dbReference type="Gene3D" id="3.10.180.10">
    <property type="entry name" value="2,3-Dihydroxybiphenyl 1,2-Dioxygenase, domain 1"/>
    <property type="match status" value="2"/>
</dbReference>
<keyword evidence="1" id="KW-0479">Metal-binding</keyword>
<organism evidence="3 4">
    <name type="scientific">Sporolactobacillus shoreae</name>
    <dbReference type="NCBI Taxonomy" id="1465501"/>
    <lineage>
        <taxon>Bacteria</taxon>
        <taxon>Bacillati</taxon>
        <taxon>Bacillota</taxon>
        <taxon>Bacilli</taxon>
        <taxon>Bacillales</taxon>
        <taxon>Sporolactobacillaceae</taxon>
        <taxon>Sporolactobacillus</taxon>
    </lineage>
</organism>
<name>A0A4Z0GLT9_9BACL</name>
<dbReference type="Proteomes" id="UP000298347">
    <property type="component" value="Unassembled WGS sequence"/>
</dbReference>
<keyword evidence="4" id="KW-1185">Reference proteome</keyword>
<dbReference type="GO" id="GO:0046872">
    <property type="term" value="F:metal ion binding"/>
    <property type="evidence" value="ECO:0007669"/>
    <property type="project" value="UniProtKB-KW"/>
</dbReference>
<evidence type="ECO:0000259" key="2">
    <source>
        <dbReference type="PROSITE" id="PS51819"/>
    </source>
</evidence>
<dbReference type="PROSITE" id="PS00934">
    <property type="entry name" value="GLYOXALASE_I_1"/>
    <property type="match status" value="2"/>
</dbReference>
<proteinExistence type="predicted"/>
<sequence length="287" mass="32075">MSPFHSYPNTYVSQVHLLVSDLERSKNFYRKILGLHFLKDSERTVILSANGADPLVTLEQPDQAAGHNFRQAGLYHFALLLPSRKDLASMLAHLLKLHYPLQGGSDHAVSEAVYLADPDGNGIELYRDRPSDKWRWNNGRVFMPTEAISEDILDELEDGDWKGMPEKTIMGHIHLQVADLKASEDFYCKGLGFDLVAQYDDQADFISTGGYHHHIGLNVWRSKGSPAGDEISAGMKHFILEYPSLKARGEAVSRLKGMEVPVTEKGAIITVRDPSNIKIVLHVSKTN</sequence>
<dbReference type="CDD" id="cd07255">
    <property type="entry name" value="VOC_BsCatE_like_N"/>
    <property type="match status" value="1"/>
</dbReference>
<evidence type="ECO:0000313" key="3">
    <source>
        <dbReference type="EMBL" id="TGA97056.1"/>
    </source>
</evidence>
<dbReference type="SUPFAM" id="SSF54593">
    <property type="entry name" value="Glyoxalase/Bleomycin resistance protein/Dihydroxybiphenyl dioxygenase"/>
    <property type="match status" value="2"/>
</dbReference>
<dbReference type="InterPro" id="IPR018146">
    <property type="entry name" value="Glyoxalase_1_CS"/>
</dbReference>
<protein>
    <submittedName>
        <fullName evidence="3">VOC family protein</fullName>
    </submittedName>
</protein>
<dbReference type="EMBL" id="SRJD01000017">
    <property type="protein sequence ID" value="TGA97056.1"/>
    <property type="molecule type" value="Genomic_DNA"/>
</dbReference>
<dbReference type="AlphaFoldDB" id="A0A4Z0GLT9"/>
<dbReference type="PANTHER" id="PTHR43279">
    <property type="entry name" value="CATECHOL-2,3-DIOXYGENASE"/>
    <property type="match status" value="1"/>
</dbReference>
<comment type="caution">
    <text evidence="3">The sequence shown here is derived from an EMBL/GenBank/DDBJ whole genome shotgun (WGS) entry which is preliminary data.</text>
</comment>
<gene>
    <name evidence="3" type="ORF">E4665_13535</name>
</gene>
<dbReference type="PROSITE" id="PS51819">
    <property type="entry name" value="VOC"/>
    <property type="match status" value="2"/>
</dbReference>
<dbReference type="InterPro" id="IPR037523">
    <property type="entry name" value="VOC_core"/>
</dbReference>
<dbReference type="PANTHER" id="PTHR43279:SF1">
    <property type="entry name" value="CATECHOL-2,3-DIOXYGENASE"/>
    <property type="match status" value="1"/>
</dbReference>
<dbReference type="InterPro" id="IPR004360">
    <property type="entry name" value="Glyas_Fos-R_dOase_dom"/>
</dbReference>
<accession>A0A4Z0GLT9</accession>